<protein>
    <recommendedName>
        <fullName evidence="2">BURP domain-containing protein</fullName>
    </recommendedName>
</protein>
<dbReference type="SMART" id="SM01045">
    <property type="entry name" value="BURP"/>
    <property type="match status" value="1"/>
</dbReference>
<keyword evidence="1" id="KW-0732">Signal</keyword>
<feature type="domain" description="BURP" evidence="2">
    <location>
        <begin position="107"/>
        <end position="342"/>
    </location>
</feature>
<sequence>MGVLLFLVPLVVAMAGGDRCAALVPQAEGATVPYYASASELNSYWQSVFPNQAMPSAILDHLSAPSESEYLTGNEKKVKESEHYWSVYLDQLTKGDAKIFHNWAHRIASEKLLYPESVFTVGSKINLYIDRGAALHSAWLRHDTADSIPMSTKNFTEIVMTFAPVSLAMAHDMWSTLSSCEHPREVAGEQKACTMSVESMHGFAASTLGTNDLRAISTSVDVPEDGINSPSNRYKVAAVRAVTAKAAANTITCHSMSFPVALFYCHAVNPTRIYEVTLQRDREDNDVPVLKTPPVVRAIAVCHVNTSGFDPTLKYWVKLGRKPGQASVCHFLTRGDVLWVPASAA</sequence>
<evidence type="ECO:0000259" key="2">
    <source>
        <dbReference type="PROSITE" id="PS51277"/>
    </source>
</evidence>
<feature type="chain" id="PRO_5044818563" description="BURP domain-containing protein" evidence="1">
    <location>
        <begin position="16"/>
        <end position="345"/>
    </location>
</feature>
<dbReference type="EMBL" id="OZ075132">
    <property type="protein sequence ID" value="CAL4984681.1"/>
    <property type="molecule type" value="Genomic_DNA"/>
</dbReference>
<name>A0ABC9AVJ9_9POAL</name>
<gene>
    <name evidence="3" type="ORF">URODEC1_LOCUS57604</name>
</gene>
<accession>A0ABC9AVJ9</accession>
<dbReference type="PANTHER" id="PTHR31236:SF7">
    <property type="entry name" value="BURP DOMAIN-CONTAINING PROTEIN 10"/>
    <property type="match status" value="1"/>
</dbReference>
<dbReference type="AlphaFoldDB" id="A0ABC9AVJ9"/>
<feature type="signal peptide" evidence="1">
    <location>
        <begin position="1"/>
        <end position="15"/>
    </location>
</feature>
<evidence type="ECO:0000313" key="3">
    <source>
        <dbReference type="EMBL" id="CAL4984681.1"/>
    </source>
</evidence>
<dbReference type="Pfam" id="PF03181">
    <property type="entry name" value="BURP"/>
    <property type="match status" value="1"/>
</dbReference>
<proteinExistence type="predicted"/>
<evidence type="ECO:0000256" key="1">
    <source>
        <dbReference type="SAM" id="SignalP"/>
    </source>
</evidence>
<dbReference type="InterPro" id="IPR004873">
    <property type="entry name" value="BURP_dom"/>
</dbReference>
<dbReference type="PROSITE" id="PS51277">
    <property type="entry name" value="BURP"/>
    <property type="match status" value="1"/>
</dbReference>
<keyword evidence="4" id="KW-1185">Reference proteome</keyword>
<dbReference type="PANTHER" id="PTHR31236">
    <property type="entry name" value="BURP DOMAIN PROTEIN USPL1-LIKE"/>
    <property type="match status" value="1"/>
</dbReference>
<evidence type="ECO:0000313" key="4">
    <source>
        <dbReference type="Proteomes" id="UP001497457"/>
    </source>
</evidence>
<reference evidence="3" key="1">
    <citation type="submission" date="2024-10" db="EMBL/GenBank/DDBJ databases">
        <authorList>
            <person name="Ryan C."/>
        </authorList>
    </citation>
    <scope>NUCLEOTIDE SEQUENCE [LARGE SCALE GENOMIC DNA]</scope>
</reference>
<dbReference type="InterPro" id="IPR044816">
    <property type="entry name" value="BURP"/>
</dbReference>
<dbReference type="Proteomes" id="UP001497457">
    <property type="component" value="Chromosome 22rd"/>
</dbReference>
<organism evidence="3 4">
    <name type="scientific">Urochloa decumbens</name>
    <dbReference type="NCBI Taxonomy" id="240449"/>
    <lineage>
        <taxon>Eukaryota</taxon>
        <taxon>Viridiplantae</taxon>
        <taxon>Streptophyta</taxon>
        <taxon>Embryophyta</taxon>
        <taxon>Tracheophyta</taxon>
        <taxon>Spermatophyta</taxon>
        <taxon>Magnoliopsida</taxon>
        <taxon>Liliopsida</taxon>
        <taxon>Poales</taxon>
        <taxon>Poaceae</taxon>
        <taxon>PACMAD clade</taxon>
        <taxon>Panicoideae</taxon>
        <taxon>Panicodae</taxon>
        <taxon>Paniceae</taxon>
        <taxon>Melinidinae</taxon>
        <taxon>Urochloa</taxon>
    </lineage>
</organism>